<evidence type="ECO:0000256" key="2">
    <source>
        <dbReference type="ARBA" id="ARBA00007579"/>
    </source>
</evidence>
<dbReference type="GO" id="GO:0016787">
    <property type="term" value="F:hydrolase activity"/>
    <property type="evidence" value="ECO:0007669"/>
    <property type="project" value="UniProtKB-KW"/>
</dbReference>
<feature type="domain" description="Nudix hydrolase" evidence="6">
    <location>
        <begin position="157"/>
        <end position="305"/>
    </location>
</feature>
<dbReference type="SUPFAM" id="SSF55811">
    <property type="entry name" value="Nudix"/>
    <property type="match status" value="1"/>
</dbReference>
<sequence>MHTKVLAVGNGRFALDAAITVTPAGIAVVACSSGHAHIGATAQAIPRPEADRSATVSILAVPCHRDEIPAHDIASSLATRFRVPVVASCGLHIDNATGEDIDRLLAATQDLIHEIADYIDRLRRSAWDDEEDVVTVTRDGIATGIVSRSRAHAGSGMLHRAFATVIVQTGARGPHVMLCRRSPAKQLWPSVLSDSCAGHTRPSETLESAVQRRLQEEIGLSRDAVSLVQLGHVVYRQNHGDGRCECEWCAVFGGLISEEDAQELSGGCSPQVNTEEVSEVRFVPFDEIEGYLDGDPEHLTPWLALALRDPSIWGALRSLAGT</sequence>
<dbReference type="InterPro" id="IPR000086">
    <property type="entry name" value="NUDIX_hydrolase_dom"/>
</dbReference>
<dbReference type="HOGENOM" id="CLU_862536_0_0_11"/>
<dbReference type="Pfam" id="PF21758">
    <property type="entry name" value="PAC_bac"/>
    <property type="match status" value="1"/>
</dbReference>
<dbReference type="CDD" id="cd02885">
    <property type="entry name" value="NUDIX_IPP_Isomerase"/>
    <property type="match status" value="1"/>
</dbReference>
<keyword evidence="8" id="KW-1185">Reference proteome</keyword>
<keyword evidence="4" id="KW-0414">Isoprene biosynthesis</keyword>
<dbReference type="InterPro" id="IPR048844">
    <property type="entry name" value="LpdD_chaperone-like"/>
</dbReference>
<organism evidence="7 8">
    <name type="scientific">Coriobacterium glomerans (strain ATCC 49209 / DSM 20642 / JCM 10262 / PW2)</name>
    <dbReference type="NCBI Taxonomy" id="700015"/>
    <lineage>
        <taxon>Bacteria</taxon>
        <taxon>Bacillati</taxon>
        <taxon>Actinomycetota</taxon>
        <taxon>Coriobacteriia</taxon>
        <taxon>Coriobacteriales</taxon>
        <taxon>Coriobacteriaceae</taxon>
        <taxon>Coriobacterium</taxon>
    </lineage>
</organism>
<evidence type="ECO:0000313" key="8">
    <source>
        <dbReference type="Proteomes" id="UP000006851"/>
    </source>
</evidence>
<dbReference type="PANTHER" id="PTHR10885:SF0">
    <property type="entry name" value="ISOPENTENYL-DIPHOSPHATE DELTA-ISOMERASE"/>
    <property type="match status" value="1"/>
</dbReference>
<evidence type="ECO:0000259" key="6">
    <source>
        <dbReference type="PROSITE" id="PS51462"/>
    </source>
</evidence>
<dbReference type="PANTHER" id="PTHR10885">
    <property type="entry name" value="ISOPENTENYL-DIPHOSPHATE DELTA-ISOMERASE"/>
    <property type="match status" value="1"/>
</dbReference>
<dbReference type="Proteomes" id="UP000006851">
    <property type="component" value="Chromosome"/>
</dbReference>
<name>F2N9Z3_CORGP</name>
<dbReference type="Pfam" id="PF00293">
    <property type="entry name" value="NUDIX"/>
    <property type="match status" value="1"/>
</dbReference>
<evidence type="ECO:0000256" key="4">
    <source>
        <dbReference type="ARBA" id="ARBA00023229"/>
    </source>
</evidence>
<accession>F2N9Z3</accession>
<dbReference type="InterPro" id="IPR011876">
    <property type="entry name" value="IsopentenylPP_isomerase_typ1"/>
</dbReference>
<protein>
    <recommendedName>
        <fullName evidence="3">isopentenyl-diphosphate Delta-isomerase</fullName>
        <ecNumber evidence="3">5.3.3.2</ecNumber>
    </recommendedName>
</protein>
<dbReference type="KEGG" id="cgo:Corgl_0121"/>
<dbReference type="eggNOG" id="COG1443">
    <property type="taxonomic scope" value="Bacteria"/>
</dbReference>
<dbReference type="GO" id="GO:0008299">
    <property type="term" value="P:isoprenoid biosynthetic process"/>
    <property type="evidence" value="ECO:0007669"/>
    <property type="project" value="UniProtKB-KW"/>
</dbReference>
<dbReference type="EMBL" id="CP002628">
    <property type="protein sequence ID" value="AEB06248.1"/>
    <property type="molecule type" value="Genomic_DNA"/>
</dbReference>
<dbReference type="AlphaFoldDB" id="F2N9Z3"/>
<evidence type="ECO:0000256" key="1">
    <source>
        <dbReference type="ARBA" id="ARBA00004826"/>
    </source>
</evidence>
<evidence type="ECO:0000313" key="7">
    <source>
        <dbReference type="EMBL" id="AEB06248.1"/>
    </source>
</evidence>
<comment type="pathway">
    <text evidence="1">Isoprenoid biosynthesis; dimethylallyl diphosphate biosynthesis; dimethylallyl diphosphate from isopentenyl diphosphate: step 1/1.</text>
</comment>
<proteinExistence type="inferred from homology"/>
<dbReference type="PROSITE" id="PS51257">
    <property type="entry name" value="PROKAR_LIPOPROTEIN"/>
    <property type="match status" value="1"/>
</dbReference>
<dbReference type="GO" id="GO:0004452">
    <property type="term" value="F:isopentenyl-diphosphate delta-isomerase activity"/>
    <property type="evidence" value="ECO:0007669"/>
    <property type="project" value="UniProtKB-EC"/>
</dbReference>
<dbReference type="Gene3D" id="3.90.79.10">
    <property type="entry name" value="Nucleoside Triphosphate Pyrophosphohydrolase"/>
    <property type="match status" value="1"/>
</dbReference>
<dbReference type="EC" id="5.3.3.2" evidence="3"/>
<evidence type="ECO:0000256" key="5">
    <source>
        <dbReference type="ARBA" id="ARBA00023235"/>
    </source>
</evidence>
<dbReference type="OrthoDB" id="9809458at2"/>
<comment type="similarity">
    <text evidence="2">Belongs to the IPP isomerase type 1 family.</text>
</comment>
<dbReference type="InterPro" id="IPR015797">
    <property type="entry name" value="NUDIX_hydrolase-like_dom_sf"/>
</dbReference>
<gene>
    <name evidence="7" type="ordered locus">Corgl_0121</name>
</gene>
<reference evidence="8" key="1">
    <citation type="journal article" date="2013" name="Stand. Genomic Sci.">
        <title>Complete genome sequence of Coriobacterium glomerans type strain (PW2(T)) from the midgut of Pyrrhocoris apterus L. (red soldier bug).</title>
        <authorList>
            <person name="Stackebrandt E."/>
            <person name="Zeytun A."/>
            <person name="Lapidus A."/>
            <person name="Nolan M."/>
            <person name="Lucas S."/>
            <person name="Hammon N."/>
            <person name="Deshpande S."/>
            <person name="Cheng J.F."/>
            <person name="Tapia R."/>
            <person name="Goodwin L.A."/>
            <person name="Pitluck S."/>
            <person name="Liolios K."/>
            <person name="Pagani I."/>
            <person name="Ivanova N."/>
            <person name="Mavromatis K."/>
            <person name="Mikhailova N."/>
            <person name="Huntemann M."/>
            <person name="Pati A."/>
            <person name="Chen A."/>
            <person name="Palaniappan K."/>
            <person name="Chang Y.J."/>
            <person name="Land M."/>
            <person name="Hauser L."/>
            <person name="Rohde M."/>
            <person name="Pukall R."/>
            <person name="Goker M."/>
            <person name="Detter J.C."/>
            <person name="Woyke T."/>
            <person name="Bristow J."/>
            <person name="Eisen J.A."/>
            <person name="Markowitz V."/>
            <person name="Hugenholtz P."/>
            <person name="Kyrpides N.C."/>
            <person name="Klenk H.P."/>
        </authorList>
    </citation>
    <scope>NUCLEOTIDE SEQUENCE</scope>
    <source>
        <strain evidence="8">ATCC 49209 / DSM 20642 / JCM 10262 / PW2</strain>
    </source>
</reference>
<evidence type="ECO:0000256" key="3">
    <source>
        <dbReference type="ARBA" id="ARBA00012057"/>
    </source>
</evidence>
<keyword evidence="5" id="KW-0413">Isomerase</keyword>
<keyword evidence="7" id="KW-0378">Hydrolase</keyword>
<dbReference type="PROSITE" id="PS51462">
    <property type="entry name" value="NUDIX"/>
    <property type="match status" value="1"/>
</dbReference>
<dbReference type="STRING" id="700015.Corgl_0121"/>
<dbReference type="RefSeq" id="WP_013707991.1">
    <property type="nucleotide sequence ID" value="NC_015389.1"/>
</dbReference>